<dbReference type="PANTHER" id="PTHR13947:SF37">
    <property type="entry name" value="LD18367P"/>
    <property type="match status" value="1"/>
</dbReference>
<feature type="domain" description="N-acetyltransferase" evidence="2">
    <location>
        <begin position="25"/>
        <end position="170"/>
    </location>
</feature>
<name>A0A9W9RMJ7_PENBR</name>
<dbReference type="GO" id="GO:0008080">
    <property type="term" value="F:N-acetyltransferase activity"/>
    <property type="evidence" value="ECO:0007669"/>
    <property type="project" value="InterPro"/>
</dbReference>
<dbReference type="EMBL" id="JAPZBR010000002">
    <property type="protein sequence ID" value="KAJ5362973.1"/>
    <property type="molecule type" value="Genomic_DNA"/>
</dbReference>
<reference evidence="3" key="2">
    <citation type="journal article" date="2023" name="IMA Fungus">
        <title>Comparative genomic study of the Penicillium genus elucidates a diverse pangenome and 15 lateral gene transfer events.</title>
        <authorList>
            <person name="Petersen C."/>
            <person name="Sorensen T."/>
            <person name="Nielsen M.R."/>
            <person name="Sondergaard T.E."/>
            <person name="Sorensen J.L."/>
            <person name="Fitzpatrick D.A."/>
            <person name="Frisvad J.C."/>
            <person name="Nielsen K.L."/>
        </authorList>
    </citation>
    <scope>NUCLEOTIDE SEQUENCE</scope>
    <source>
        <strain evidence="3">IBT 35675</strain>
    </source>
</reference>
<dbReference type="CDD" id="cd04301">
    <property type="entry name" value="NAT_SF"/>
    <property type="match status" value="1"/>
</dbReference>
<evidence type="ECO:0000313" key="4">
    <source>
        <dbReference type="Proteomes" id="UP001148299"/>
    </source>
</evidence>
<keyword evidence="4" id="KW-1185">Reference proteome</keyword>
<gene>
    <name evidence="3" type="ORF">N7541_003817</name>
</gene>
<dbReference type="InterPro" id="IPR000182">
    <property type="entry name" value="GNAT_dom"/>
</dbReference>
<evidence type="ECO:0000256" key="1">
    <source>
        <dbReference type="ARBA" id="ARBA00022679"/>
    </source>
</evidence>
<dbReference type="PANTHER" id="PTHR13947">
    <property type="entry name" value="GNAT FAMILY N-ACETYLTRANSFERASE"/>
    <property type="match status" value="1"/>
</dbReference>
<evidence type="ECO:0000313" key="3">
    <source>
        <dbReference type="EMBL" id="KAJ5362973.1"/>
    </source>
</evidence>
<comment type="caution">
    <text evidence="3">The sequence shown here is derived from an EMBL/GenBank/DDBJ whole genome shotgun (WGS) entry which is preliminary data.</text>
</comment>
<organism evidence="3 4">
    <name type="scientific">Penicillium brevicompactum</name>
    <dbReference type="NCBI Taxonomy" id="5074"/>
    <lineage>
        <taxon>Eukaryota</taxon>
        <taxon>Fungi</taxon>
        <taxon>Dikarya</taxon>
        <taxon>Ascomycota</taxon>
        <taxon>Pezizomycotina</taxon>
        <taxon>Eurotiomycetes</taxon>
        <taxon>Eurotiomycetidae</taxon>
        <taxon>Eurotiales</taxon>
        <taxon>Aspergillaceae</taxon>
        <taxon>Penicillium</taxon>
    </lineage>
</organism>
<dbReference type="InterPro" id="IPR050769">
    <property type="entry name" value="NAT_camello-type"/>
</dbReference>
<dbReference type="SUPFAM" id="SSF55729">
    <property type="entry name" value="Acyl-CoA N-acyltransferases (Nat)"/>
    <property type="match status" value="1"/>
</dbReference>
<dbReference type="PROSITE" id="PS51186">
    <property type="entry name" value="GNAT"/>
    <property type="match status" value="1"/>
</dbReference>
<proteinExistence type="predicted"/>
<dbReference type="Proteomes" id="UP001148299">
    <property type="component" value="Unassembled WGS sequence"/>
</dbReference>
<dbReference type="Gene3D" id="3.40.630.30">
    <property type="match status" value="1"/>
</dbReference>
<protein>
    <submittedName>
        <fullName evidence="3">Acyl-CoA N-acyltransferase</fullName>
    </submittedName>
</protein>
<evidence type="ECO:0000259" key="2">
    <source>
        <dbReference type="PROSITE" id="PS51186"/>
    </source>
</evidence>
<dbReference type="InterPro" id="IPR016181">
    <property type="entry name" value="Acyl_CoA_acyltransferase"/>
</dbReference>
<sequence>MAPNLPSPSQGYTLRTHRPGDIGWIIHRHATYYDKEHDWGLKMEGLAAQVGADFLANYDPSTDRCWIAERNDEFLGCIILVKDREEVDTAKLRMFLVEPTARGLGLGQALVQQCTRFARECGYARVRLWTQSVLLPARRLYAKEGFQLVSSDENEVFGVKLIGECWELTL</sequence>
<dbReference type="AlphaFoldDB" id="A0A9W9RMJ7"/>
<keyword evidence="1" id="KW-0808">Transferase</keyword>
<dbReference type="Pfam" id="PF00583">
    <property type="entry name" value="Acetyltransf_1"/>
    <property type="match status" value="1"/>
</dbReference>
<accession>A0A9W9RMJ7</accession>
<reference evidence="3" key="1">
    <citation type="submission" date="2022-12" db="EMBL/GenBank/DDBJ databases">
        <authorList>
            <person name="Petersen C."/>
        </authorList>
    </citation>
    <scope>NUCLEOTIDE SEQUENCE</scope>
    <source>
        <strain evidence="3">IBT 35675</strain>
    </source>
</reference>
<dbReference type="OrthoDB" id="41532at2759"/>